<dbReference type="SUPFAM" id="SSF53254">
    <property type="entry name" value="Phosphoglycerate mutase-like"/>
    <property type="match status" value="1"/>
</dbReference>
<gene>
    <name evidence="1" type="ORF">ACFOEN_12870</name>
</gene>
<reference evidence="2" key="1">
    <citation type="journal article" date="2019" name="Int. J. Syst. Evol. Microbiol.">
        <title>The Global Catalogue of Microorganisms (GCM) 10K type strain sequencing project: providing services to taxonomists for standard genome sequencing and annotation.</title>
        <authorList>
            <consortium name="The Broad Institute Genomics Platform"/>
            <consortium name="The Broad Institute Genome Sequencing Center for Infectious Disease"/>
            <person name="Wu L."/>
            <person name="Ma J."/>
        </authorList>
    </citation>
    <scope>NUCLEOTIDE SEQUENCE [LARGE SCALE GENOMIC DNA]</scope>
    <source>
        <strain evidence="2">KCTC 52168</strain>
    </source>
</reference>
<dbReference type="Gene3D" id="3.40.50.1240">
    <property type="entry name" value="Phosphoglycerate mutase-like"/>
    <property type="match status" value="1"/>
</dbReference>
<dbReference type="Proteomes" id="UP001595556">
    <property type="component" value="Unassembled WGS sequence"/>
</dbReference>
<dbReference type="InterPro" id="IPR029033">
    <property type="entry name" value="His_PPase_superfam"/>
</dbReference>
<evidence type="ECO:0000313" key="1">
    <source>
        <dbReference type="EMBL" id="MFC3148517.1"/>
    </source>
</evidence>
<protein>
    <submittedName>
        <fullName evidence="1">Histidine phosphatase family protein</fullName>
    </submittedName>
</protein>
<dbReference type="Pfam" id="PF00300">
    <property type="entry name" value="His_Phos_1"/>
    <property type="match status" value="1"/>
</dbReference>
<accession>A0ABV7H4E2</accession>
<name>A0ABV7H4E2_9BURK</name>
<evidence type="ECO:0000313" key="2">
    <source>
        <dbReference type="Proteomes" id="UP001595556"/>
    </source>
</evidence>
<dbReference type="InterPro" id="IPR013078">
    <property type="entry name" value="His_Pase_superF_clade-1"/>
</dbReference>
<organism evidence="1 2">
    <name type="scientific">Piscinibacterium candidicorallinum</name>
    <dbReference type="NCBI Taxonomy" id="1793872"/>
    <lineage>
        <taxon>Bacteria</taxon>
        <taxon>Pseudomonadati</taxon>
        <taxon>Pseudomonadota</taxon>
        <taxon>Betaproteobacteria</taxon>
        <taxon>Burkholderiales</taxon>
        <taxon>Piscinibacterium</taxon>
    </lineage>
</organism>
<keyword evidence="2" id="KW-1185">Reference proteome</keyword>
<proteinExistence type="predicted"/>
<dbReference type="EMBL" id="JBHRTI010000007">
    <property type="protein sequence ID" value="MFC3148517.1"/>
    <property type="molecule type" value="Genomic_DNA"/>
</dbReference>
<comment type="caution">
    <text evidence="1">The sequence shown here is derived from an EMBL/GenBank/DDBJ whole genome shotgun (WGS) entry which is preliminary data.</text>
</comment>
<dbReference type="RefSeq" id="WP_377304552.1">
    <property type="nucleotide sequence ID" value="NZ_CP180191.1"/>
</dbReference>
<sequence>MHQVSSTLRSDALLHAWRHPRVGGAQGRCIGTTDLPVDLRKARRLARRIHAQARRLKLPRQVVTGSLHRSRAVGQALRRLGWVHHVDHQLNEASFGAWDGLTWAQIDKDAIDRWVGAFLHHRPGGGDSAAQMIDRVRRWQPPAGCRVLVTHGGWLSAARCLAQGLAMQCTAAQWPTAPGHGCHLALDPAALWPDRQEMSIL</sequence>